<feature type="transmembrane region" description="Helical" evidence="1">
    <location>
        <begin position="38"/>
        <end position="56"/>
    </location>
</feature>
<keyword evidence="1" id="KW-0812">Transmembrane</keyword>
<evidence type="ECO:0000313" key="3">
    <source>
        <dbReference type="Proteomes" id="UP000004754"/>
    </source>
</evidence>
<dbReference type="STRING" id="887929.HMP0721_0912"/>
<dbReference type="RefSeq" id="WP_006598336.1">
    <property type="nucleotide sequence ID" value="NZ_GL622359.1"/>
</dbReference>
<feature type="transmembrane region" description="Helical" evidence="1">
    <location>
        <begin position="63"/>
        <end position="82"/>
    </location>
</feature>
<feature type="transmembrane region" description="Helical" evidence="1">
    <location>
        <begin position="153"/>
        <end position="176"/>
    </location>
</feature>
<accession>E6MFX9</accession>
<dbReference type="EMBL" id="AEQN01000015">
    <property type="protein sequence ID" value="EFV02014.1"/>
    <property type="molecule type" value="Genomic_DNA"/>
</dbReference>
<keyword evidence="3" id="KW-1185">Reference proteome</keyword>
<dbReference type="eggNOG" id="ENOG5030166">
    <property type="taxonomic scope" value="Bacteria"/>
</dbReference>
<keyword evidence="1" id="KW-0472">Membrane</keyword>
<dbReference type="InterPro" id="IPR011733">
    <property type="entry name" value="CHP02185_IM"/>
</dbReference>
<name>E6MFX9_9FIRM</name>
<organism evidence="2 3">
    <name type="scientific">Pseudoramibacter alactolyticus ATCC 23263</name>
    <dbReference type="NCBI Taxonomy" id="887929"/>
    <lineage>
        <taxon>Bacteria</taxon>
        <taxon>Bacillati</taxon>
        <taxon>Bacillota</taxon>
        <taxon>Clostridia</taxon>
        <taxon>Eubacteriales</taxon>
        <taxon>Eubacteriaceae</taxon>
        <taxon>Pseudoramibacter</taxon>
    </lineage>
</organism>
<sequence length="191" mass="20903">MKNFKTKDYIFAGAFAAIFIVFIVVMMTIMSFSPITELFGPCITAIIGGPIFFLYVTKVPKRGALLILSILMSLIMISTSILPMAVCIAVGLIAEILAFIGKYSSKNMYTLAYGFFGIGIMSPFSIIFVARATYLAKLAQFYGQAYADTVNAIASNTVLIGLFILAFISGLIRAFLGRKILKKHFEKAEIV</sequence>
<evidence type="ECO:0000256" key="1">
    <source>
        <dbReference type="SAM" id="Phobius"/>
    </source>
</evidence>
<reference evidence="2 3" key="1">
    <citation type="submission" date="2010-12" db="EMBL/GenBank/DDBJ databases">
        <authorList>
            <person name="Muzny D."/>
            <person name="Qin X."/>
            <person name="Deng J."/>
            <person name="Jiang H."/>
            <person name="Liu Y."/>
            <person name="Qu J."/>
            <person name="Song X.-Z."/>
            <person name="Zhang L."/>
            <person name="Thornton R."/>
            <person name="Coyle M."/>
            <person name="Francisco L."/>
            <person name="Jackson L."/>
            <person name="Javaid M."/>
            <person name="Korchina V."/>
            <person name="Kovar C."/>
            <person name="Mata R."/>
            <person name="Mathew T."/>
            <person name="Ngo R."/>
            <person name="Nguyen L."/>
            <person name="Nguyen N."/>
            <person name="Okwuonu G."/>
            <person name="Ongeri F."/>
            <person name="Pham C."/>
            <person name="Simmons D."/>
            <person name="Wilczek-Boney K."/>
            <person name="Hale W."/>
            <person name="Jakkamsetti A."/>
            <person name="Pham P."/>
            <person name="Ruth R."/>
            <person name="San Lucas F."/>
            <person name="Warren J."/>
            <person name="Zhang J."/>
            <person name="Zhao Z."/>
            <person name="Zhou C."/>
            <person name="Zhu D."/>
            <person name="Lee S."/>
            <person name="Bess C."/>
            <person name="Blankenburg K."/>
            <person name="Forbes L."/>
            <person name="Fu Q."/>
            <person name="Gubbala S."/>
            <person name="Hirani K."/>
            <person name="Jayaseelan J.C."/>
            <person name="Lara F."/>
            <person name="Munidasa M."/>
            <person name="Palculict T."/>
            <person name="Patil S."/>
            <person name="Pu L.-L."/>
            <person name="Saada N."/>
            <person name="Tang L."/>
            <person name="Weissenberger G."/>
            <person name="Zhu Y."/>
            <person name="Hemphill L."/>
            <person name="Shang Y."/>
            <person name="Youmans B."/>
            <person name="Ayvaz T."/>
            <person name="Ross M."/>
            <person name="Santibanez J."/>
            <person name="Aqrawi P."/>
            <person name="Gross S."/>
            <person name="Joshi V."/>
            <person name="Fowler G."/>
            <person name="Nazareth L."/>
            <person name="Reid J."/>
            <person name="Worley K."/>
            <person name="Petrosino J."/>
            <person name="Highlander S."/>
            <person name="Gibbs R."/>
        </authorList>
    </citation>
    <scope>NUCLEOTIDE SEQUENCE [LARGE SCALE GENOMIC DNA]</scope>
    <source>
        <strain evidence="2 3">ATCC 23263</strain>
    </source>
</reference>
<gene>
    <name evidence="2" type="ORF">HMP0721_0912</name>
</gene>
<dbReference type="HOGENOM" id="CLU_093450_1_0_9"/>
<proteinExistence type="predicted"/>
<dbReference type="NCBIfam" id="TIGR02185">
    <property type="entry name" value="Trep_Strep"/>
    <property type="match status" value="1"/>
</dbReference>
<protein>
    <recommendedName>
        <fullName evidence="4">TIGR02185 family protein</fullName>
    </recommendedName>
</protein>
<dbReference type="Proteomes" id="UP000004754">
    <property type="component" value="Unassembled WGS sequence"/>
</dbReference>
<evidence type="ECO:0000313" key="2">
    <source>
        <dbReference type="EMBL" id="EFV02014.1"/>
    </source>
</evidence>
<dbReference type="AlphaFoldDB" id="E6MFX9"/>
<evidence type="ECO:0008006" key="4">
    <source>
        <dbReference type="Google" id="ProtNLM"/>
    </source>
</evidence>
<feature type="transmembrane region" description="Helical" evidence="1">
    <location>
        <begin position="111"/>
        <end position="133"/>
    </location>
</feature>
<keyword evidence="1" id="KW-1133">Transmembrane helix</keyword>
<comment type="caution">
    <text evidence="2">The sequence shown here is derived from an EMBL/GenBank/DDBJ whole genome shotgun (WGS) entry which is preliminary data.</text>
</comment>
<dbReference type="Pfam" id="PF09605">
    <property type="entry name" value="Trep_Strep"/>
    <property type="match status" value="1"/>
</dbReference>
<dbReference type="OrthoDB" id="9781459at2"/>
<feature type="transmembrane region" description="Helical" evidence="1">
    <location>
        <begin position="9"/>
        <end position="32"/>
    </location>
</feature>